<protein>
    <submittedName>
        <fullName evidence="2">Alpha carbonic anhydrase 7</fullName>
    </submittedName>
</protein>
<name>A0A1D6PZB9_MAIZE</name>
<dbReference type="EMBL" id="CM000780">
    <property type="protein sequence ID" value="AQK51773.1"/>
    <property type="molecule type" value="Genomic_DNA"/>
</dbReference>
<dbReference type="AlphaFoldDB" id="A0A1D6PZB9"/>
<reference evidence="2" key="1">
    <citation type="submission" date="2015-12" db="EMBL/GenBank/DDBJ databases">
        <title>Update maize B73 reference genome by single molecule sequencing technologies.</title>
        <authorList>
            <consortium name="Maize Genome Sequencing Project"/>
            <person name="Ware D."/>
        </authorList>
    </citation>
    <scope>NUCLEOTIDE SEQUENCE</scope>
    <source>
        <tissue evidence="2">Seedling</tissue>
    </source>
</reference>
<sequence>IPNQFSFQKGKAEPASGEATEGYGSPPRPHRRAAPRGGLPALRCRPGRQSPGRNRARGGVQLRRRRRERAGALGQHQGGVGQLQRRADAVPHRPLPRARLAGAVPRLPHPLLPPRRGRHRQPRPRHHGEVQGRRRLPGDQRHGVLPEADALALAHRAHRRRPQVRTNEWWSAGLVVVVESQ</sequence>
<proteinExistence type="predicted"/>
<feature type="region of interest" description="Disordered" evidence="1">
    <location>
        <begin position="1"/>
        <end position="141"/>
    </location>
</feature>
<feature type="compositionally biased region" description="Basic residues" evidence="1">
    <location>
        <begin position="115"/>
        <end position="126"/>
    </location>
</feature>
<organism evidence="2">
    <name type="scientific">Zea mays</name>
    <name type="common">Maize</name>
    <dbReference type="NCBI Taxonomy" id="4577"/>
    <lineage>
        <taxon>Eukaryota</taxon>
        <taxon>Viridiplantae</taxon>
        <taxon>Streptophyta</taxon>
        <taxon>Embryophyta</taxon>
        <taxon>Tracheophyta</taxon>
        <taxon>Spermatophyta</taxon>
        <taxon>Magnoliopsida</taxon>
        <taxon>Liliopsida</taxon>
        <taxon>Poales</taxon>
        <taxon>Poaceae</taxon>
        <taxon>PACMAD clade</taxon>
        <taxon>Panicoideae</taxon>
        <taxon>Andropogonodae</taxon>
        <taxon>Andropogoneae</taxon>
        <taxon>Tripsacinae</taxon>
        <taxon>Zea</taxon>
    </lineage>
</organism>
<gene>
    <name evidence="2" type="ORF">ZEAMMB73_Zm00001d050011</name>
</gene>
<accession>A0A1D6PZB9</accession>
<feature type="compositionally biased region" description="Basic and acidic residues" evidence="1">
    <location>
        <begin position="127"/>
        <end position="141"/>
    </location>
</feature>
<evidence type="ECO:0000313" key="2">
    <source>
        <dbReference type="EMBL" id="AQK51773.1"/>
    </source>
</evidence>
<feature type="non-terminal residue" evidence="2">
    <location>
        <position position="1"/>
    </location>
</feature>
<evidence type="ECO:0000256" key="1">
    <source>
        <dbReference type="SAM" id="MobiDB-lite"/>
    </source>
</evidence>